<dbReference type="Proteomes" id="UP000734854">
    <property type="component" value="Unassembled WGS sequence"/>
</dbReference>
<evidence type="ECO:0000256" key="1">
    <source>
        <dbReference type="SAM" id="MobiDB-lite"/>
    </source>
</evidence>
<evidence type="ECO:0000313" key="2">
    <source>
        <dbReference type="EMBL" id="KAG6527054.1"/>
    </source>
</evidence>
<dbReference type="InterPro" id="IPR039319">
    <property type="entry name" value="ELF3-like"/>
</dbReference>
<feature type="region of interest" description="Disordered" evidence="1">
    <location>
        <begin position="48"/>
        <end position="74"/>
    </location>
</feature>
<dbReference type="OrthoDB" id="1939092at2759"/>
<dbReference type="GO" id="GO:2000028">
    <property type="term" value="P:regulation of photoperiodism, flowering"/>
    <property type="evidence" value="ECO:0007669"/>
    <property type="project" value="InterPro"/>
</dbReference>
<gene>
    <name evidence="2" type="ORF">ZIOFF_009142</name>
</gene>
<name>A0A8J5HKN2_ZINOF</name>
<keyword evidence="3" id="KW-1185">Reference proteome</keyword>
<sequence length="493" mass="54873">MEVGREEDKSMMPLFPRLHLNNADKRGPRAPPRNKMVLYERHNVASRRLGQPSSAMSLPHHNAPLPIPSNSSRQAGLHERDFLSLFRMPLSTPVLPSEIVDSRLSSMINHHSRKGDRPLKGLNYGNSSIMDLLQQQSFNCSYEKKLNQASYFRAPTFIRNGNHSQWRLEPITLYNSNSDESVKENESLGIGDLDRNNETSQVSAEDPKYGLEIGPDKLPCLIGEQQFWKIQRVIINQQRVFAFQVAELHRLTKVQKWFAGSAHLLLEENPCLSKSSVKAPLKIPLLDIAQQNAMKQKDDRRKPYSKTESHQNPWYFHPQPNRWLVPVVSPSEGLVYKPCTAYCAPPGGIFPSVYGCCTNVGVPPVARGFVNTTFSVPAVASIKSYTQSSCNTSLSRSGVITSCSKELQASKVTELQGSSASNPHKETLIEAQQTMTLFPVAAFEGPLSCSSESSGHECPTRPIKPVPYKASSVLDAAASIFQATQAKRQKHNL</sequence>
<proteinExistence type="predicted"/>
<dbReference type="PANTHER" id="PTHR34281:SF2">
    <property type="entry name" value="PROTEIN EARLY FLOWERING 3"/>
    <property type="match status" value="1"/>
</dbReference>
<dbReference type="PANTHER" id="PTHR34281">
    <property type="entry name" value="PROTEIN EARLY FLOWERING 3"/>
    <property type="match status" value="1"/>
</dbReference>
<organism evidence="2 3">
    <name type="scientific">Zingiber officinale</name>
    <name type="common">Ginger</name>
    <name type="synonym">Amomum zingiber</name>
    <dbReference type="NCBI Taxonomy" id="94328"/>
    <lineage>
        <taxon>Eukaryota</taxon>
        <taxon>Viridiplantae</taxon>
        <taxon>Streptophyta</taxon>
        <taxon>Embryophyta</taxon>
        <taxon>Tracheophyta</taxon>
        <taxon>Spermatophyta</taxon>
        <taxon>Magnoliopsida</taxon>
        <taxon>Liliopsida</taxon>
        <taxon>Zingiberales</taxon>
        <taxon>Zingiberaceae</taxon>
        <taxon>Zingiber</taxon>
    </lineage>
</organism>
<accession>A0A8J5HKN2</accession>
<protein>
    <submittedName>
        <fullName evidence="2">Uncharacterized protein</fullName>
    </submittedName>
</protein>
<feature type="region of interest" description="Disordered" evidence="1">
    <location>
        <begin position="292"/>
        <end position="313"/>
    </location>
</feature>
<feature type="compositionally biased region" description="Basic and acidic residues" evidence="1">
    <location>
        <begin position="295"/>
        <end position="309"/>
    </location>
</feature>
<evidence type="ECO:0000313" key="3">
    <source>
        <dbReference type="Proteomes" id="UP000734854"/>
    </source>
</evidence>
<comment type="caution">
    <text evidence="2">The sequence shown here is derived from an EMBL/GenBank/DDBJ whole genome shotgun (WGS) entry which is preliminary data.</text>
</comment>
<dbReference type="EMBL" id="JACMSC010000003">
    <property type="protein sequence ID" value="KAG6527054.1"/>
    <property type="molecule type" value="Genomic_DNA"/>
</dbReference>
<reference evidence="2 3" key="1">
    <citation type="submission" date="2020-08" db="EMBL/GenBank/DDBJ databases">
        <title>Plant Genome Project.</title>
        <authorList>
            <person name="Zhang R.-G."/>
        </authorList>
    </citation>
    <scope>NUCLEOTIDE SEQUENCE [LARGE SCALE GENOMIC DNA]</scope>
    <source>
        <tissue evidence="2">Rhizome</tissue>
    </source>
</reference>
<dbReference type="AlphaFoldDB" id="A0A8J5HKN2"/>